<keyword evidence="2" id="KW-1185">Reference proteome</keyword>
<protein>
    <submittedName>
        <fullName evidence="1">Uncharacterized protein</fullName>
    </submittedName>
</protein>
<sequence length="241" mass="26148">MTVTPLRQPPNPSALSSTAQLTVPSTRFLLATNNSNVSEAVTGTLYINHDSLVFYSDQQETSFGFSIDYPAIVIHAVSHEPPAHLYCQLDGPFPQTIAINTTATATTASKDDTGEDEDEDEDEFAEIKFFPQNPQILDDMFKAMSECAAMNPDHDQEALSDNDIDDGHGCHRERDNEGDESVDGVQTIAAFDPADFITCEDQLDQLTAKGKTILAHLEALITAPDTANSSSSSADRFTDAD</sequence>
<reference evidence="1" key="1">
    <citation type="submission" date="2022-07" db="EMBL/GenBank/DDBJ databases">
        <title>Phylogenomic reconstructions and comparative analyses of Kickxellomycotina fungi.</title>
        <authorList>
            <person name="Reynolds N.K."/>
            <person name="Stajich J.E."/>
            <person name="Barry K."/>
            <person name="Grigoriev I.V."/>
            <person name="Crous P."/>
            <person name="Smith M.E."/>
        </authorList>
    </citation>
    <scope>NUCLEOTIDE SEQUENCE</scope>
    <source>
        <strain evidence="1">Benny 63K</strain>
    </source>
</reference>
<name>A0ACC1I967_9FUNG</name>
<evidence type="ECO:0000313" key="1">
    <source>
        <dbReference type="EMBL" id="KAJ1887908.1"/>
    </source>
</evidence>
<dbReference type="EMBL" id="JANBPG010001879">
    <property type="protein sequence ID" value="KAJ1887908.1"/>
    <property type="molecule type" value="Genomic_DNA"/>
</dbReference>
<comment type="caution">
    <text evidence="1">The sequence shown here is derived from an EMBL/GenBank/DDBJ whole genome shotgun (WGS) entry which is preliminary data.</text>
</comment>
<gene>
    <name evidence="1" type="ORF">LPJ66_008856</name>
</gene>
<dbReference type="Proteomes" id="UP001150581">
    <property type="component" value="Unassembled WGS sequence"/>
</dbReference>
<evidence type="ECO:0000313" key="2">
    <source>
        <dbReference type="Proteomes" id="UP001150581"/>
    </source>
</evidence>
<accession>A0ACC1I967</accession>
<proteinExistence type="predicted"/>
<organism evidence="1 2">
    <name type="scientific">Kickxella alabastrina</name>
    <dbReference type="NCBI Taxonomy" id="61397"/>
    <lineage>
        <taxon>Eukaryota</taxon>
        <taxon>Fungi</taxon>
        <taxon>Fungi incertae sedis</taxon>
        <taxon>Zoopagomycota</taxon>
        <taxon>Kickxellomycotina</taxon>
        <taxon>Kickxellomycetes</taxon>
        <taxon>Kickxellales</taxon>
        <taxon>Kickxellaceae</taxon>
        <taxon>Kickxella</taxon>
    </lineage>
</organism>